<comment type="caution">
    <text evidence="2">The sequence shown here is derived from an EMBL/GenBank/DDBJ whole genome shotgun (WGS) entry which is preliminary data.</text>
</comment>
<proteinExistence type="predicted"/>
<reference evidence="2" key="1">
    <citation type="submission" date="2021-02" db="EMBL/GenBank/DDBJ databases">
        <authorList>
            <person name="Nowell W R."/>
        </authorList>
    </citation>
    <scope>NUCLEOTIDE SEQUENCE</scope>
</reference>
<accession>A0A8S2W011</accession>
<dbReference type="Proteomes" id="UP000682733">
    <property type="component" value="Unassembled WGS sequence"/>
</dbReference>
<sequence length="100" mass="10843">LAGLPLLALCCLGLLGFIFAGVIVIALIPVFLQRHNINTQQRESSIIQILYNLPAFDSSLIANGQVPQSRYRVLQNIVRSKLVELQFNSLGLLLAATAVG</sequence>
<keyword evidence="1" id="KW-0812">Transmembrane</keyword>
<feature type="transmembrane region" description="Helical" evidence="1">
    <location>
        <begin position="6"/>
        <end position="32"/>
    </location>
</feature>
<name>A0A8S2W011_9BILA</name>
<organism evidence="2 3">
    <name type="scientific">Didymodactylos carnosus</name>
    <dbReference type="NCBI Taxonomy" id="1234261"/>
    <lineage>
        <taxon>Eukaryota</taxon>
        <taxon>Metazoa</taxon>
        <taxon>Spiralia</taxon>
        <taxon>Gnathifera</taxon>
        <taxon>Rotifera</taxon>
        <taxon>Eurotatoria</taxon>
        <taxon>Bdelloidea</taxon>
        <taxon>Philodinida</taxon>
        <taxon>Philodinidae</taxon>
        <taxon>Didymodactylos</taxon>
    </lineage>
</organism>
<protein>
    <submittedName>
        <fullName evidence="2">Uncharacterized protein</fullName>
    </submittedName>
</protein>
<feature type="non-terminal residue" evidence="2">
    <location>
        <position position="1"/>
    </location>
</feature>
<dbReference type="EMBL" id="CAJOBA010075790">
    <property type="protein sequence ID" value="CAF4416978.1"/>
    <property type="molecule type" value="Genomic_DNA"/>
</dbReference>
<evidence type="ECO:0000313" key="2">
    <source>
        <dbReference type="EMBL" id="CAF4416978.1"/>
    </source>
</evidence>
<keyword evidence="1" id="KW-1133">Transmembrane helix</keyword>
<keyword evidence="1" id="KW-0472">Membrane</keyword>
<gene>
    <name evidence="2" type="ORF">TMI583_LOCUS44265</name>
</gene>
<evidence type="ECO:0000313" key="3">
    <source>
        <dbReference type="Proteomes" id="UP000682733"/>
    </source>
</evidence>
<evidence type="ECO:0000256" key="1">
    <source>
        <dbReference type="SAM" id="Phobius"/>
    </source>
</evidence>
<dbReference type="AlphaFoldDB" id="A0A8S2W011"/>